<evidence type="ECO:0000259" key="1">
    <source>
        <dbReference type="Pfam" id="PF00561"/>
    </source>
</evidence>
<dbReference type="GO" id="GO:0016020">
    <property type="term" value="C:membrane"/>
    <property type="evidence" value="ECO:0007669"/>
    <property type="project" value="TreeGrafter"/>
</dbReference>
<feature type="domain" description="AB hydrolase-1" evidence="1">
    <location>
        <begin position="16"/>
        <end position="239"/>
    </location>
</feature>
<dbReference type="SUPFAM" id="SSF53474">
    <property type="entry name" value="alpha/beta-Hydrolases"/>
    <property type="match status" value="1"/>
</dbReference>
<reference evidence="2 3" key="1">
    <citation type="submission" date="2016-08" db="EMBL/GenBank/DDBJ databases">
        <title>Genome of Bacillus solimangrovi GH2-4.</title>
        <authorList>
            <person name="Lim S."/>
            <person name="Kim B.-C."/>
        </authorList>
    </citation>
    <scope>NUCLEOTIDE SEQUENCE [LARGE SCALE GENOMIC DNA]</scope>
    <source>
        <strain evidence="2 3">GH2-4</strain>
    </source>
</reference>
<comment type="caution">
    <text evidence="2">The sequence shown here is derived from an EMBL/GenBank/DDBJ whole genome shotgun (WGS) entry which is preliminary data.</text>
</comment>
<dbReference type="RefSeq" id="WP_069716459.1">
    <property type="nucleotide sequence ID" value="NZ_MJEH01000011.1"/>
</dbReference>
<dbReference type="InterPro" id="IPR050266">
    <property type="entry name" value="AB_hydrolase_sf"/>
</dbReference>
<gene>
    <name evidence="2" type="ORF">BFG57_00780</name>
</gene>
<dbReference type="PANTHER" id="PTHR43798:SF5">
    <property type="entry name" value="MONOACYLGLYCEROL LIPASE ABHD6"/>
    <property type="match status" value="1"/>
</dbReference>
<dbReference type="STRING" id="1305675.BFG57_00780"/>
<evidence type="ECO:0000313" key="3">
    <source>
        <dbReference type="Proteomes" id="UP000095209"/>
    </source>
</evidence>
<sequence>MNMYYEVHKSHPSHEWICFFHGLGGSHRMFTKQLDSLKQDYNLLLFDLPGHGASGSIDDYSHKELATTVLMLMNSLHIKKAHLLGISLGTIIMQEICYKAPERVLSVINGGTAVEIKQWGYWLANIVFSPISKVVIPYLWNYKALAYLFMPKQNHKRSRHFFIQEAKKMNREDYFKWCDFVVKTNARYRYIRSKIKSSIPQVHIMGAEDHMFLEGVVRNFRPENVRIIEKCGHVCNLERAKEFNKHMVKFLQDQKVNKAERAKAVQMN</sequence>
<evidence type="ECO:0000313" key="2">
    <source>
        <dbReference type="EMBL" id="OEH93556.1"/>
    </source>
</evidence>
<dbReference type="AlphaFoldDB" id="A0A1E5LHM6"/>
<dbReference type="PANTHER" id="PTHR43798">
    <property type="entry name" value="MONOACYLGLYCEROL LIPASE"/>
    <property type="match status" value="1"/>
</dbReference>
<dbReference type="GO" id="GO:0046464">
    <property type="term" value="P:acylglycerol catabolic process"/>
    <property type="evidence" value="ECO:0007669"/>
    <property type="project" value="TreeGrafter"/>
</dbReference>
<dbReference type="Pfam" id="PF00561">
    <property type="entry name" value="Abhydrolase_1"/>
    <property type="match status" value="1"/>
</dbReference>
<accession>A0A1E5LHM6</accession>
<dbReference type="EMBL" id="MJEH01000011">
    <property type="protein sequence ID" value="OEH93556.1"/>
    <property type="molecule type" value="Genomic_DNA"/>
</dbReference>
<dbReference type="OrthoDB" id="9776853at2"/>
<dbReference type="InterPro" id="IPR029058">
    <property type="entry name" value="AB_hydrolase_fold"/>
</dbReference>
<keyword evidence="3" id="KW-1185">Reference proteome</keyword>
<dbReference type="Proteomes" id="UP000095209">
    <property type="component" value="Unassembled WGS sequence"/>
</dbReference>
<protein>
    <recommendedName>
        <fullName evidence="1">AB hydrolase-1 domain-containing protein</fullName>
    </recommendedName>
</protein>
<name>A0A1E5LHM6_9BACI</name>
<proteinExistence type="predicted"/>
<organism evidence="2 3">
    <name type="scientific">Bacillus solimangrovi</name>
    <dbReference type="NCBI Taxonomy" id="1305675"/>
    <lineage>
        <taxon>Bacteria</taxon>
        <taxon>Bacillati</taxon>
        <taxon>Bacillota</taxon>
        <taxon>Bacilli</taxon>
        <taxon>Bacillales</taxon>
        <taxon>Bacillaceae</taxon>
        <taxon>Bacillus</taxon>
    </lineage>
</organism>
<dbReference type="Gene3D" id="3.40.50.1820">
    <property type="entry name" value="alpha/beta hydrolase"/>
    <property type="match status" value="1"/>
</dbReference>
<dbReference type="InterPro" id="IPR000073">
    <property type="entry name" value="AB_hydrolase_1"/>
</dbReference>
<dbReference type="GO" id="GO:0047372">
    <property type="term" value="F:monoacylglycerol lipase activity"/>
    <property type="evidence" value="ECO:0007669"/>
    <property type="project" value="TreeGrafter"/>
</dbReference>